<reference evidence="2" key="1">
    <citation type="submission" date="2022-11" db="UniProtKB">
        <authorList>
            <consortium name="WormBaseParasite"/>
        </authorList>
    </citation>
    <scope>IDENTIFICATION</scope>
</reference>
<evidence type="ECO:0000313" key="1">
    <source>
        <dbReference type="Proteomes" id="UP000887576"/>
    </source>
</evidence>
<name>A0AC34RSU9_9BILA</name>
<evidence type="ECO:0000313" key="2">
    <source>
        <dbReference type="WBParaSite" id="JU765_v2.g9635.t1"/>
    </source>
</evidence>
<proteinExistence type="predicted"/>
<organism evidence="1 2">
    <name type="scientific">Panagrolaimus sp. JU765</name>
    <dbReference type="NCBI Taxonomy" id="591449"/>
    <lineage>
        <taxon>Eukaryota</taxon>
        <taxon>Metazoa</taxon>
        <taxon>Ecdysozoa</taxon>
        <taxon>Nematoda</taxon>
        <taxon>Chromadorea</taxon>
        <taxon>Rhabditida</taxon>
        <taxon>Tylenchina</taxon>
        <taxon>Panagrolaimomorpha</taxon>
        <taxon>Panagrolaimoidea</taxon>
        <taxon>Panagrolaimidae</taxon>
        <taxon>Panagrolaimus</taxon>
    </lineage>
</organism>
<protein>
    <submittedName>
        <fullName evidence="2">GST N-terminal domain-containing protein</fullName>
    </submittedName>
</protein>
<dbReference type="Proteomes" id="UP000887576">
    <property type="component" value="Unplaced"/>
</dbReference>
<accession>A0AC34RSU9</accession>
<sequence>MVKYILQSFKTNGRAGGIRLFMDYLKLPHEDEIVELDEWPKIKESTPFGKLPVLISNEENFILPETLAIYRFLAMKHGGFPEKLEEQVLCDSFGHHIRDYLLKVGLFSEAKS</sequence>
<dbReference type="WBParaSite" id="JU765_v2.g9635.t1">
    <property type="protein sequence ID" value="JU765_v2.g9635.t1"/>
    <property type="gene ID" value="JU765_v2.g9635"/>
</dbReference>